<name>A0A0F4Z1M5_RASE3</name>
<proteinExistence type="predicted"/>
<organism evidence="1 2">
    <name type="scientific">Rasamsonia emersonii (strain ATCC 16479 / CBS 393.64 / IMI 116815)</name>
    <dbReference type="NCBI Taxonomy" id="1408163"/>
    <lineage>
        <taxon>Eukaryota</taxon>
        <taxon>Fungi</taxon>
        <taxon>Dikarya</taxon>
        <taxon>Ascomycota</taxon>
        <taxon>Pezizomycotina</taxon>
        <taxon>Eurotiomycetes</taxon>
        <taxon>Eurotiomycetidae</taxon>
        <taxon>Eurotiales</taxon>
        <taxon>Trichocomaceae</taxon>
        <taxon>Rasamsonia</taxon>
    </lineage>
</organism>
<dbReference type="EMBL" id="LASV01000071">
    <property type="protein sequence ID" value="KKA24250.1"/>
    <property type="molecule type" value="Genomic_DNA"/>
</dbReference>
<protein>
    <submittedName>
        <fullName evidence="1">Uncharacterized protein</fullName>
    </submittedName>
</protein>
<keyword evidence="2" id="KW-1185">Reference proteome</keyword>
<evidence type="ECO:0000313" key="2">
    <source>
        <dbReference type="Proteomes" id="UP000053958"/>
    </source>
</evidence>
<dbReference type="AlphaFoldDB" id="A0A0F4Z1M5"/>
<dbReference type="Proteomes" id="UP000053958">
    <property type="component" value="Unassembled WGS sequence"/>
</dbReference>
<gene>
    <name evidence="1" type="ORF">T310_1714</name>
</gene>
<accession>A0A0F4Z1M5</accession>
<dbReference type="RefSeq" id="XP_013330862.1">
    <property type="nucleotide sequence ID" value="XM_013475408.1"/>
</dbReference>
<reference evidence="1 2" key="1">
    <citation type="submission" date="2015-04" db="EMBL/GenBank/DDBJ databases">
        <authorList>
            <person name="Heijne W.H."/>
            <person name="Fedorova N.D."/>
            <person name="Nierman W.C."/>
            <person name="Vollebregt A.W."/>
            <person name="Zhao Z."/>
            <person name="Wu L."/>
            <person name="Kumar M."/>
            <person name="Stam H."/>
            <person name="van den Berg M.A."/>
            <person name="Pel H.J."/>
        </authorList>
    </citation>
    <scope>NUCLEOTIDE SEQUENCE [LARGE SCALE GENOMIC DNA]</scope>
    <source>
        <strain evidence="1 2">CBS 393.64</strain>
    </source>
</reference>
<comment type="caution">
    <text evidence="1">The sequence shown here is derived from an EMBL/GenBank/DDBJ whole genome shotgun (WGS) entry which is preliminary data.</text>
</comment>
<dbReference type="GeneID" id="25314065"/>
<sequence length="216" mass="24677">MNPHLEVNNILLNVRSLDDLNRDTVLALGLTRSQPSKPRKTGPMHQAAAGVMYCTYTLQMSSMPRSEIIPVIAIDIGVSGPLDRLFKDAEKLLHGTEGYTQLVLLINIQEDWKRVDVYPWGLTGQELRDWEEVELADWILEWHHAKGVPLVGEFKVTMYMYSKDMERRPTGPFDTYDFSLTGPLKKGALSGLFFDKDFRVKLFGIEIRLPLEQLEV</sequence>
<evidence type="ECO:0000313" key="1">
    <source>
        <dbReference type="EMBL" id="KKA24250.1"/>
    </source>
</evidence>